<dbReference type="InterPro" id="IPR036390">
    <property type="entry name" value="WH_DNA-bd_sf"/>
</dbReference>
<dbReference type="InterPro" id="IPR052526">
    <property type="entry name" value="HTH-type_Bedaq_tolerance"/>
</dbReference>
<name>A0A6H0SD91_9MYCO</name>
<dbReference type="AlphaFoldDB" id="A0A6H0SD91"/>
<dbReference type="Pfam" id="PF01047">
    <property type="entry name" value="MarR"/>
    <property type="match status" value="1"/>
</dbReference>
<feature type="region of interest" description="Disordered" evidence="1">
    <location>
        <begin position="1"/>
        <end position="22"/>
    </location>
</feature>
<dbReference type="EMBL" id="CP038799">
    <property type="protein sequence ID" value="QIV83987.1"/>
    <property type="molecule type" value="Genomic_DNA"/>
</dbReference>
<evidence type="ECO:0000313" key="4">
    <source>
        <dbReference type="Proteomes" id="UP000501849"/>
    </source>
</evidence>
<proteinExistence type="predicted"/>
<evidence type="ECO:0000259" key="2">
    <source>
        <dbReference type="PROSITE" id="PS50995"/>
    </source>
</evidence>
<protein>
    <submittedName>
        <fullName evidence="3">MarR family transcriptional regulator</fullName>
    </submittedName>
</protein>
<gene>
    <name evidence="3" type="ORF">EXE63_26220</name>
</gene>
<dbReference type="SMART" id="SM00347">
    <property type="entry name" value="HTH_MARR"/>
    <property type="match status" value="1"/>
</dbReference>
<keyword evidence="4" id="KW-1185">Reference proteome</keyword>
<dbReference type="InterPro" id="IPR000835">
    <property type="entry name" value="HTH_MarR-typ"/>
</dbReference>
<dbReference type="KEGG" id="mfre:EXE63_26220"/>
<organism evidence="3 4">
    <name type="scientific">Mycolicibacterium frederiksbergense</name>
    <dbReference type="NCBI Taxonomy" id="117567"/>
    <lineage>
        <taxon>Bacteria</taxon>
        <taxon>Bacillati</taxon>
        <taxon>Actinomycetota</taxon>
        <taxon>Actinomycetes</taxon>
        <taxon>Mycobacteriales</taxon>
        <taxon>Mycobacteriaceae</taxon>
        <taxon>Mycolicibacterium</taxon>
    </lineage>
</organism>
<dbReference type="PANTHER" id="PTHR39515">
    <property type="entry name" value="CONSERVED PROTEIN"/>
    <property type="match status" value="1"/>
</dbReference>
<evidence type="ECO:0000256" key="1">
    <source>
        <dbReference type="SAM" id="MobiDB-lite"/>
    </source>
</evidence>
<dbReference type="Gene3D" id="1.10.10.10">
    <property type="entry name" value="Winged helix-like DNA-binding domain superfamily/Winged helix DNA-binding domain"/>
    <property type="match status" value="1"/>
</dbReference>
<dbReference type="InterPro" id="IPR036388">
    <property type="entry name" value="WH-like_DNA-bd_sf"/>
</dbReference>
<evidence type="ECO:0000313" key="3">
    <source>
        <dbReference type="EMBL" id="QIV83987.1"/>
    </source>
</evidence>
<feature type="domain" description="HTH marR-type" evidence="2">
    <location>
        <begin position="56"/>
        <end position="187"/>
    </location>
</feature>
<sequence>MTRPGATLANREASPDSASSPECFGRPHCDGSHVTPFCLCIVSLCNLGQVTRPDNTAALGADLLAVVARINRLANQRIELPLPFAQARLLSTIEDQGQTRISDLAALDHCSQPTMTTQVRRLEDAGLVQRAEDPGDARAVLIGITEEGRQILSRVRADRSAAINPYLEHLDDAERTALVDAIQVLRGLLDDAQHDRR</sequence>
<dbReference type="SUPFAM" id="SSF46785">
    <property type="entry name" value="Winged helix' DNA-binding domain"/>
    <property type="match status" value="1"/>
</dbReference>
<accession>A0A6H0SD91</accession>
<dbReference type="GO" id="GO:0003700">
    <property type="term" value="F:DNA-binding transcription factor activity"/>
    <property type="evidence" value="ECO:0007669"/>
    <property type="project" value="InterPro"/>
</dbReference>
<reference evidence="3 4" key="1">
    <citation type="submission" date="2019-04" db="EMBL/GenBank/DDBJ databases">
        <title>Draft, Whole-Genome Sequence of the Anthracene-degrading Mycobacterium frederiksbergense LB501T, Isolated from a Polycyclic Aromatic Hydrocarbon (PAH)-Contaminated Soil.</title>
        <authorList>
            <person name="Augelletti F."/>
        </authorList>
    </citation>
    <scope>NUCLEOTIDE SEQUENCE [LARGE SCALE GENOMIC DNA]</scope>
    <source>
        <strain evidence="3 4">LB 501T</strain>
    </source>
</reference>
<dbReference type="PANTHER" id="PTHR39515:SF2">
    <property type="entry name" value="HTH-TYPE TRANSCRIPTIONAL REGULATOR RV0880"/>
    <property type="match status" value="1"/>
</dbReference>
<dbReference type="Proteomes" id="UP000501849">
    <property type="component" value="Chromosome"/>
</dbReference>
<dbReference type="PROSITE" id="PS50995">
    <property type="entry name" value="HTH_MARR_2"/>
    <property type="match status" value="1"/>
</dbReference>